<proteinExistence type="predicted"/>
<evidence type="ECO:0008006" key="3">
    <source>
        <dbReference type="Google" id="ProtNLM"/>
    </source>
</evidence>
<reference evidence="1 2" key="1">
    <citation type="submission" date="2014-08" db="EMBL/GenBank/DDBJ databases">
        <title>Genome sequence of Tetragenococcus muriaticus.</title>
        <authorList>
            <person name="Chuea-nongthon C."/>
            <person name="Rodtong S."/>
            <person name="Yongsawatdigul J."/>
            <person name="Steele J.L."/>
            <person name="Liu X.-y."/>
            <person name="Speers J."/>
            <person name="Glasner J.D."/>
            <person name="Neeno-Eckwall E.C."/>
        </authorList>
    </citation>
    <scope>NUCLEOTIDE SEQUENCE [LARGE SCALE GENOMIC DNA]</scope>
    <source>
        <strain evidence="1 2">PMC-11-5</strain>
    </source>
</reference>
<dbReference type="RefSeq" id="WP_052077177.1">
    <property type="nucleotide sequence ID" value="NZ_JPVU01000098.1"/>
</dbReference>
<dbReference type="EMBL" id="JPVU01000098">
    <property type="protein sequence ID" value="KFN92428.1"/>
    <property type="molecule type" value="Genomic_DNA"/>
</dbReference>
<dbReference type="AlphaFoldDB" id="A0A091CDT0"/>
<gene>
    <name evidence="1" type="ORF">TMUPMC115_0940</name>
</gene>
<organism evidence="1 2">
    <name type="scientific">Tetragenococcus muriaticus PMC-11-5</name>
    <dbReference type="NCBI Taxonomy" id="1302649"/>
    <lineage>
        <taxon>Bacteria</taxon>
        <taxon>Bacillati</taxon>
        <taxon>Bacillota</taxon>
        <taxon>Bacilli</taxon>
        <taxon>Lactobacillales</taxon>
        <taxon>Enterococcaceae</taxon>
        <taxon>Tetragenococcus</taxon>
    </lineage>
</organism>
<evidence type="ECO:0000313" key="2">
    <source>
        <dbReference type="Proteomes" id="UP000029380"/>
    </source>
</evidence>
<comment type="caution">
    <text evidence="1">The sequence shown here is derived from an EMBL/GenBank/DDBJ whole genome shotgun (WGS) entry which is preliminary data.</text>
</comment>
<evidence type="ECO:0000313" key="1">
    <source>
        <dbReference type="EMBL" id="KFN92428.1"/>
    </source>
</evidence>
<dbReference type="InterPro" id="IPR021739">
    <property type="entry name" value="SaV-like"/>
</dbReference>
<sequence>MKELNQEAVEMIKSDNINHPNHYTQGDIETIDYIKDKLTDEEFRGFVKGNVLKYISRERLKNGDEDLKKSDWYLNKLIEVLDK</sequence>
<accession>A0A091CDT0</accession>
<dbReference type="PATRIC" id="fig|1302649.3.peg.942"/>
<protein>
    <recommendedName>
        <fullName evidence="3">DUF3310 domain-containing protein</fullName>
    </recommendedName>
</protein>
<name>A0A091CDT0_9ENTE</name>
<dbReference type="Pfam" id="PF11753">
    <property type="entry name" value="DUF3310"/>
    <property type="match status" value="1"/>
</dbReference>
<dbReference type="Proteomes" id="UP000029380">
    <property type="component" value="Unassembled WGS sequence"/>
</dbReference>